<organism evidence="10 11">
    <name type="scientific">Nephila pilipes</name>
    <name type="common">Giant wood spider</name>
    <name type="synonym">Nephila maculata</name>
    <dbReference type="NCBI Taxonomy" id="299642"/>
    <lineage>
        <taxon>Eukaryota</taxon>
        <taxon>Metazoa</taxon>
        <taxon>Ecdysozoa</taxon>
        <taxon>Arthropoda</taxon>
        <taxon>Chelicerata</taxon>
        <taxon>Arachnida</taxon>
        <taxon>Araneae</taxon>
        <taxon>Araneomorphae</taxon>
        <taxon>Entelegynae</taxon>
        <taxon>Araneoidea</taxon>
        <taxon>Nephilidae</taxon>
        <taxon>Nephila</taxon>
    </lineage>
</organism>
<dbReference type="AlphaFoldDB" id="A0A8X6PJZ5"/>
<evidence type="ECO:0000313" key="10">
    <source>
        <dbReference type="EMBL" id="GFT75233.1"/>
    </source>
</evidence>
<dbReference type="GO" id="GO:0005634">
    <property type="term" value="C:nucleus"/>
    <property type="evidence" value="ECO:0007669"/>
    <property type="project" value="UniProtKB-SubCell"/>
</dbReference>
<dbReference type="InterPro" id="IPR013087">
    <property type="entry name" value="Znf_C2H2_type"/>
</dbReference>
<dbReference type="InterPro" id="IPR050331">
    <property type="entry name" value="Zinc_finger"/>
</dbReference>
<keyword evidence="4 7" id="KW-0863">Zinc-finger</keyword>
<feature type="domain" description="C2H2-type" evidence="9">
    <location>
        <begin position="159"/>
        <end position="186"/>
    </location>
</feature>
<dbReference type="SMART" id="SM00355">
    <property type="entry name" value="ZnF_C2H2"/>
    <property type="match status" value="4"/>
</dbReference>
<keyword evidence="11" id="KW-1185">Reference proteome</keyword>
<gene>
    <name evidence="10" type="primary">AVEN_248231_1</name>
    <name evidence="10" type="ORF">NPIL_58761</name>
</gene>
<dbReference type="EMBL" id="BMAW01021878">
    <property type="protein sequence ID" value="GFT75233.1"/>
    <property type="molecule type" value="Genomic_DNA"/>
</dbReference>
<evidence type="ECO:0000256" key="8">
    <source>
        <dbReference type="SAM" id="MobiDB-lite"/>
    </source>
</evidence>
<keyword evidence="3" id="KW-0677">Repeat</keyword>
<protein>
    <recommendedName>
        <fullName evidence="9">C2H2-type domain-containing protein</fullName>
    </recommendedName>
</protein>
<dbReference type="GO" id="GO:0010468">
    <property type="term" value="P:regulation of gene expression"/>
    <property type="evidence" value="ECO:0007669"/>
    <property type="project" value="TreeGrafter"/>
</dbReference>
<feature type="domain" description="C2H2-type" evidence="9">
    <location>
        <begin position="215"/>
        <end position="239"/>
    </location>
</feature>
<dbReference type="PANTHER" id="PTHR16515:SF49">
    <property type="entry name" value="GASTRULA ZINC FINGER PROTEIN XLCGF49.1-LIKE-RELATED"/>
    <property type="match status" value="1"/>
</dbReference>
<dbReference type="InterPro" id="IPR036236">
    <property type="entry name" value="Znf_C2H2_sf"/>
</dbReference>
<evidence type="ECO:0000259" key="9">
    <source>
        <dbReference type="PROSITE" id="PS50157"/>
    </source>
</evidence>
<evidence type="ECO:0000256" key="4">
    <source>
        <dbReference type="ARBA" id="ARBA00022771"/>
    </source>
</evidence>
<reference evidence="10" key="1">
    <citation type="submission" date="2020-08" db="EMBL/GenBank/DDBJ databases">
        <title>Multicomponent nature underlies the extraordinary mechanical properties of spider dragline silk.</title>
        <authorList>
            <person name="Kono N."/>
            <person name="Nakamura H."/>
            <person name="Mori M."/>
            <person name="Yoshida Y."/>
            <person name="Ohtoshi R."/>
            <person name="Malay A.D."/>
            <person name="Moran D.A.P."/>
            <person name="Tomita M."/>
            <person name="Numata K."/>
            <person name="Arakawa K."/>
        </authorList>
    </citation>
    <scope>NUCLEOTIDE SEQUENCE</scope>
</reference>
<accession>A0A8X6PJZ5</accession>
<comment type="subcellular location">
    <subcellularLocation>
        <location evidence="1">Nucleus</location>
    </subcellularLocation>
</comment>
<dbReference type="PROSITE" id="PS00028">
    <property type="entry name" value="ZINC_FINGER_C2H2_1"/>
    <property type="match status" value="4"/>
</dbReference>
<dbReference type="PROSITE" id="PS50157">
    <property type="entry name" value="ZINC_FINGER_C2H2_2"/>
    <property type="match status" value="4"/>
</dbReference>
<dbReference type="Gene3D" id="3.30.160.60">
    <property type="entry name" value="Classic Zinc Finger"/>
    <property type="match status" value="2"/>
</dbReference>
<keyword evidence="6" id="KW-0539">Nucleus</keyword>
<sequence length="266" mass="30907">MAGNNDFNSLENVPQIKKCNVILNRNFMDRLVYIKNDDVFIMKRLSTDSATQSDIARVSEKKRRKINSLSSDDLESESEIRHAANSSIGAKRRCNSLRENAFATGRFNSRKQNSDDEASPSEISDTASSASDIIRAFGKKKRRKINPILDDSKTQVRKLLCSKCKKTFNTHSSLLIHRRSHKKNKFKCVICKSAFPNRSSFINHMKKIHPETKPFVCAYPKCDKSFRTQKMLRDHEKSHYKYMCKFCKKSFIRKRDMHQHVVEIHL</sequence>
<feature type="region of interest" description="Disordered" evidence="8">
    <location>
        <begin position="105"/>
        <end position="127"/>
    </location>
</feature>
<evidence type="ECO:0000256" key="6">
    <source>
        <dbReference type="ARBA" id="ARBA00023242"/>
    </source>
</evidence>
<evidence type="ECO:0000256" key="3">
    <source>
        <dbReference type="ARBA" id="ARBA00022737"/>
    </source>
</evidence>
<evidence type="ECO:0000313" key="11">
    <source>
        <dbReference type="Proteomes" id="UP000887013"/>
    </source>
</evidence>
<evidence type="ECO:0000256" key="1">
    <source>
        <dbReference type="ARBA" id="ARBA00004123"/>
    </source>
</evidence>
<proteinExistence type="predicted"/>
<dbReference type="PANTHER" id="PTHR16515">
    <property type="entry name" value="PR DOMAIN ZINC FINGER PROTEIN"/>
    <property type="match status" value="1"/>
</dbReference>
<evidence type="ECO:0000256" key="5">
    <source>
        <dbReference type="ARBA" id="ARBA00022833"/>
    </source>
</evidence>
<dbReference type="SUPFAM" id="SSF57667">
    <property type="entry name" value="beta-beta-alpha zinc fingers"/>
    <property type="match status" value="2"/>
</dbReference>
<comment type="caution">
    <text evidence="10">The sequence shown here is derived from an EMBL/GenBank/DDBJ whole genome shotgun (WGS) entry which is preliminary data.</text>
</comment>
<dbReference type="OrthoDB" id="6428470at2759"/>
<evidence type="ECO:0000256" key="7">
    <source>
        <dbReference type="PROSITE-ProRule" id="PRU00042"/>
    </source>
</evidence>
<dbReference type="GO" id="GO:0008270">
    <property type="term" value="F:zinc ion binding"/>
    <property type="evidence" value="ECO:0007669"/>
    <property type="project" value="UniProtKB-KW"/>
</dbReference>
<feature type="domain" description="C2H2-type" evidence="9">
    <location>
        <begin position="242"/>
        <end position="266"/>
    </location>
</feature>
<feature type="domain" description="C2H2-type" evidence="9">
    <location>
        <begin position="186"/>
        <end position="214"/>
    </location>
</feature>
<evidence type="ECO:0000256" key="2">
    <source>
        <dbReference type="ARBA" id="ARBA00022723"/>
    </source>
</evidence>
<name>A0A8X6PJZ5_NEPPI</name>
<dbReference type="Proteomes" id="UP000887013">
    <property type="component" value="Unassembled WGS sequence"/>
</dbReference>
<keyword evidence="2" id="KW-0479">Metal-binding</keyword>
<keyword evidence="5" id="KW-0862">Zinc</keyword>
<dbReference type="Pfam" id="PF00096">
    <property type="entry name" value="zf-C2H2"/>
    <property type="match status" value="3"/>
</dbReference>